<dbReference type="EMBL" id="JABEBT010000192">
    <property type="protein sequence ID" value="KAF7625939.1"/>
    <property type="molecule type" value="Genomic_DNA"/>
</dbReference>
<feature type="non-terminal residue" evidence="1">
    <location>
        <position position="61"/>
    </location>
</feature>
<evidence type="ECO:0000313" key="2">
    <source>
        <dbReference type="Proteomes" id="UP000605970"/>
    </source>
</evidence>
<dbReference type="InterPro" id="IPR036284">
    <property type="entry name" value="GGL_sf"/>
</dbReference>
<dbReference type="Gene3D" id="4.10.260.10">
    <property type="entry name" value="Transducin (heterotrimeric G protein), gamma chain"/>
    <property type="match status" value="1"/>
</dbReference>
<accession>A0A8S9ZBA7</accession>
<organism evidence="1 2">
    <name type="scientific">Meloidogyne graminicola</name>
    <dbReference type="NCBI Taxonomy" id="189291"/>
    <lineage>
        <taxon>Eukaryota</taxon>
        <taxon>Metazoa</taxon>
        <taxon>Ecdysozoa</taxon>
        <taxon>Nematoda</taxon>
        <taxon>Chromadorea</taxon>
        <taxon>Rhabditida</taxon>
        <taxon>Tylenchina</taxon>
        <taxon>Tylenchomorpha</taxon>
        <taxon>Tylenchoidea</taxon>
        <taxon>Meloidogynidae</taxon>
        <taxon>Meloidogyninae</taxon>
        <taxon>Meloidogyne</taxon>
    </lineage>
</organism>
<gene>
    <name evidence="1" type="ORF">Mgra_00009886</name>
</gene>
<proteinExistence type="predicted"/>
<dbReference type="AlphaFoldDB" id="A0A8S9ZBA7"/>
<dbReference type="GO" id="GO:0007186">
    <property type="term" value="P:G protein-coupled receptor signaling pathway"/>
    <property type="evidence" value="ECO:0007669"/>
    <property type="project" value="InterPro"/>
</dbReference>
<name>A0A8S9ZBA7_9BILA</name>
<dbReference type="OrthoDB" id="6264244at2759"/>
<comment type="caution">
    <text evidence="1">The sequence shown here is derived from an EMBL/GenBank/DDBJ whole genome shotgun (WGS) entry which is preliminary data.</text>
</comment>
<evidence type="ECO:0000313" key="1">
    <source>
        <dbReference type="EMBL" id="KAF7625939.1"/>
    </source>
</evidence>
<protein>
    <submittedName>
        <fullName evidence="1">Uncharacterized protein</fullName>
    </submittedName>
</protein>
<dbReference type="Proteomes" id="UP000605970">
    <property type="component" value="Unassembled WGS sequence"/>
</dbReference>
<reference evidence="1" key="1">
    <citation type="journal article" date="2020" name="Ecol. Evol.">
        <title>Genome structure and content of the rice root-knot nematode (Meloidogyne graminicola).</title>
        <authorList>
            <person name="Phan N.T."/>
            <person name="Danchin E.G.J."/>
            <person name="Klopp C."/>
            <person name="Perfus-Barbeoch L."/>
            <person name="Kozlowski D.K."/>
            <person name="Koutsovoulos G.D."/>
            <person name="Lopez-Roques C."/>
            <person name="Bouchez O."/>
            <person name="Zahm M."/>
            <person name="Besnard G."/>
            <person name="Bellafiore S."/>
        </authorList>
    </citation>
    <scope>NUCLEOTIDE SEQUENCE</scope>
    <source>
        <strain evidence="1">VN-18</strain>
    </source>
</reference>
<sequence>MQQALDNVQQLRQEANIPRKKSLKWPRIWLNFVRAAKIMTVFVTGFIENNPYQEEILFINL</sequence>
<keyword evidence="2" id="KW-1185">Reference proteome</keyword>